<dbReference type="InterPro" id="IPR029063">
    <property type="entry name" value="SAM-dependent_MTases_sf"/>
</dbReference>
<dbReference type="RefSeq" id="WP_091946068.1">
    <property type="nucleotide sequence ID" value="NZ_FOEE01000011.1"/>
</dbReference>
<dbReference type="EMBL" id="FOEE01000011">
    <property type="protein sequence ID" value="SEP12701.1"/>
    <property type="molecule type" value="Genomic_DNA"/>
</dbReference>
<reference evidence="5" key="1">
    <citation type="submission" date="2016-10" db="EMBL/GenBank/DDBJ databases">
        <authorList>
            <person name="Varghese N."/>
            <person name="Submissions S."/>
        </authorList>
    </citation>
    <scope>NUCLEOTIDE SEQUENCE [LARGE SCALE GENOMIC DNA]</scope>
    <source>
        <strain evidence="5">DSM 45413</strain>
    </source>
</reference>
<gene>
    <name evidence="4" type="ORF">SAMN05660991_03415</name>
</gene>
<dbReference type="Gene3D" id="1.10.10.10">
    <property type="entry name" value="Winged helix-like DNA-binding domain superfamily/Winged helix DNA-binding domain"/>
    <property type="match status" value="1"/>
</dbReference>
<dbReference type="GO" id="GO:0032259">
    <property type="term" value="P:methylation"/>
    <property type="evidence" value="ECO:0007669"/>
    <property type="project" value="UniProtKB-KW"/>
</dbReference>
<evidence type="ECO:0000259" key="3">
    <source>
        <dbReference type="Pfam" id="PF21320"/>
    </source>
</evidence>
<name>A0A1H8VBJ3_9ACTN</name>
<dbReference type="SUPFAM" id="SSF53335">
    <property type="entry name" value="S-adenosyl-L-methionine-dependent methyltransferases"/>
    <property type="match status" value="1"/>
</dbReference>
<keyword evidence="5" id="KW-1185">Reference proteome</keyword>
<proteinExistence type="predicted"/>
<dbReference type="InterPro" id="IPR025714">
    <property type="entry name" value="Methyltranfer_dom"/>
</dbReference>
<feature type="region of interest" description="Disordered" evidence="1">
    <location>
        <begin position="1"/>
        <end position="24"/>
    </location>
</feature>
<dbReference type="InterPro" id="IPR036388">
    <property type="entry name" value="WH-like_DNA-bd_sf"/>
</dbReference>
<sequence>MSATSASTPDLVGQVASQPAASEVGPTESFAGDVLGVLNSSMLALMISIGHRTRLFDTMSGLEPADSATIAAAAGLHERYVREWLGAMATGRIVDHDRESGTFHLPPERAAVLTRAAGPDNLASFAQFVSLLGKVEDDVVHSFESGGGVPYSAYPEFQRLMAEESAAVFDATLLDVTVRLVEGLPERLTAGIDVADVGCGSGHALNLLAEAYPRSRCVGFDFSAEGVAVGTAEAASKGLSNVRFEVRDAATLTGPSAFDLVTAFDAVHDQAHPARVLRGIHDLLRPGGTFLCVDIQAASHVADNLDHPLGPFLYTVSCMHCMTVSLALDGDGLGAAWGEELALTMLREAGFTDIEVRHVEGDILNNYYVAKRP</sequence>
<dbReference type="PANTHER" id="PTHR45128">
    <property type="entry name" value="METHYLTRANSFERASE TYPE 11"/>
    <property type="match status" value="1"/>
</dbReference>
<protein>
    <submittedName>
        <fullName evidence="4">Methyltransferase domain-containing protein</fullName>
    </submittedName>
</protein>
<dbReference type="Pfam" id="PF21320">
    <property type="entry name" value="WHD_Rv2258c"/>
    <property type="match status" value="1"/>
</dbReference>
<evidence type="ECO:0000313" key="4">
    <source>
        <dbReference type="EMBL" id="SEP12701.1"/>
    </source>
</evidence>
<dbReference type="GO" id="GO:0008168">
    <property type="term" value="F:methyltransferase activity"/>
    <property type="evidence" value="ECO:0007669"/>
    <property type="project" value="UniProtKB-KW"/>
</dbReference>
<dbReference type="Gene3D" id="3.40.50.150">
    <property type="entry name" value="Vaccinia Virus protein VP39"/>
    <property type="match status" value="1"/>
</dbReference>
<evidence type="ECO:0000256" key="1">
    <source>
        <dbReference type="SAM" id="MobiDB-lite"/>
    </source>
</evidence>
<feature type="domain" description="Methyltransferase" evidence="2">
    <location>
        <begin position="190"/>
        <end position="302"/>
    </location>
</feature>
<dbReference type="Pfam" id="PF13847">
    <property type="entry name" value="Methyltransf_31"/>
    <property type="match status" value="1"/>
</dbReference>
<organism evidence="4 5">
    <name type="scientific">Trujillonella endophytica</name>
    <dbReference type="NCBI Taxonomy" id="673521"/>
    <lineage>
        <taxon>Bacteria</taxon>
        <taxon>Bacillati</taxon>
        <taxon>Actinomycetota</taxon>
        <taxon>Actinomycetes</taxon>
        <taxon>Geodermatophilales</taxon>
        <taxon>Geodermatophilaceae</taxon>
        <taxon>Trujillonella</taxon>
    </lineage>
</organism>
<evidence type="ECO:0000259" key="2">
    <source>
        <dbReference type="Pfam" id="PF13847"/>
    </source>
</evidence>
<dbReference type="STRING" id="673521.SAMN05660991_03415"/>
<feature type="domain" description="S-adenosylmethionine-dependent methyltransferase Rv2258c-like winged HTH" evidence="3">
    <location>
        <begin position="42"/>
        <end position="115"/>
    </location>
</feature>
<dbReference type="InterPro" id="IPR048711">
    <property type="entry name" value="WHD_Rv2258c"/>
</dbReference>
<dbReference type="Proteomes" id="UP000198960">
    <property type="component" value="Unassembled WGS sequence"/>
</dbReference>
<dbReference type="SUPFAM" id="SSF46785">
    <property type="entry name" value="Winged helix' DNA-binding domain"/>
    <property type="match status" value="1"/>
</dbReference>
<dbReference type="PANTHER" id="PTHR45128:SF1">
    <property type="entry name" value="S-ADENOSYLMETHIONINE-DEPENDENT METHYLTRANSFERASE RV2258C"/>
    <property type="match status" value="1"/>
</dbReference>
<accession>A0A1H8VBJ3</accession>
<dbReference type="InterPro" id="IPR036390">
    <property type="entry name" value="WH_DNA-bd_sf"/>
</dbReference>
<keyword evidence="4" id="KW-0808">Transferase</keyword>
<dbReference type="AlphaFoldDB" id="A0A1H8VBJ3"/>
<keyword evidence="4" id="KW-0489">Methyltransferase</keyword>
<evidence type="ECO:0000313" key="5">
    <source>
        <dbReference type="Proteomes" id="UP000198960"/>
    </source>
</evidence>
<dbReference type="CDD" id="cd02440">
    <property type="entry name" value="AdoMet_MTases"/>
    <property type="match status" value="1"/>
</dbReference>
<dbReference type="InterPro" id="IPR053173">
    <property type="entry name" value="SAM-binding_MTase"/>
</dbReference>
<dbReference type="OrthoDB" id="9801363at2"/>